<sequence>MSGPSPAQQEVKKFSQICSQCKVQTTLVEDHAQGDLICTECGLVVESRTIDECSEWRTFSDSDKAGGDPSRTVGATNNMLSGGGLSTTIGRNPDGTFNQTLTRLHNREGNPDKVLMAAFSQIGDMADRMAMNQTIKSGACELYKVVTSSHSTQGKSSVAMFAACLYIACRQEGKTRTFKEICGAAVGSTVKEIGRCYRFIIRVCEGLDLQMQMNEQMITPELLTNRFCGNLGLANSEFIRVCSSAIQKFREIKTGEGYSQKQPASIAAAAIYLATNILDKKDIANVSQISAVSGMAEQTIRNSYVDMLPYLERLLPEAYNDRVQALLASVARKPAALLPSSAASDEAAAAVKSEPDAHKNGEEETKVGEEIKKEEVKVKKEEESVAAGVEAVPASS</sequence>
<evidence type="ECO:0000313" key="9">
    <source>
        <dbReference type="EMBL" id="CCO19080.1"/>
    </source>
</evidence>
<evidence type="ECO:0000256" key="7">
    <source>
        <dbReference type="SAM" id="MobiDB-lite"/>
    </source>
</evidence>
<dbReference type="InterPro" id="IPR013137">
    <property type="entry name" value="Znf_TFIIB"/>
</dbReference>
<accession>K8F2N8</accession>
<dbReference type="InterPro" id="IPR013763">
    <property type="entry name" value="Cyclin-like_dom"/>
</dbReference>
<dbReference type="PANTHER" id="PTHR11618">
    <property type="entry name" value="TRANSCRIPTION INITIATION FACTOR IIB-RELATED"/>
    <property type="match status" value="1"/>
</dbReference>
<evidence type="ECO:0000256" key="5">
    <source>
        <dbReference type="ARBA" id="ARBA00031706"/>
    </source>
</evidence>
<proteinExistence type="inferred from homology"/>
<dbReference type="AlphaFoldDB" id="K8F2N8"/>
<evidence type="ECO:0000313" key="10">
    <source>
        <dbReference type="Proteomes" id="UP000198341"/>
    </source>
</evidence>
<reference evidence="9 10" key="1">
    <citation type="submission" date="2011-10" db="EMBL/GenBank/DDBJ databases">
        <authorList>
            <person name="Genoscope - CEA"/>
        </authorList>
    </citation>
    <scope>NUCLEOTIDE SEQUENCE [LARGE SCALE GENOMIC DNA]</scope>
    <source>
        <strain evidence="9 10">RCC 1105</strain>
    </source>
</reference>
<dbReference type="Pfam" id="PF08271">
    <property type="entry name" value="Zn_Ribbon_TF"/>
    <property type="match status" value="1"/>
</dbReference>
<dbReference type="Gene3D" id="1.10.472.170">
    <property type="match status" value="1"/>
</dbReference>
<keyword evidence="3" id="KW-0805">Transcription regulation</keyword>
<dbReference type="Pfam" id="PF00382">
    <property type="entry name" value="TFIIB"/>
    <property type="match status" value="2"/>
</dbReference>
<dbReference type="GO" id="GO:0005634">
    <property type="term" value="C:nucleus"/>
    <property type="evidence" value="ECO:0007669"/>
    <property type="project" value="TreeGrafter"/>
</dbReference>
<keyword evidence="2" id="KW-0677">Repeat</keyword>
<dbReference type="eggNOG" id="KOG1597">
    <property type="taxonomic scope" value="Eukaryota"/>
</dbReference>
<dbReference type="Proteomes" id="UP000198341">
    <property type="component" value="Chromosome 12"/>
</dbReference>
<feature type="compositionally biased region" description="Basic and acidic residues" evidence="7">
    <location>
        <begin position="353"/>
        <end position="383"/>
    </location>
</feature>
<name>K8F2N8_9CHLO</name>
<dbReference type="InterPro" id="IPR000812">
    <property type="entry name" value="TFIIB"/>
</dbReference>
<comment type="similarity">
    <text evidence="1">Belongs to the TFIIB family.</text>
</comment>
<organism evidence="9 10">
    <name type="scientific">Bathycoccus prasinos</name>
    <dbReference type="NCBI Taxonomy" id="41875"/>
    <lineage>
        <taxon>Eukaryota</taxon>
        <taxon>Viridiplantae</taxon>
        <taxon>Chlorophyta</taxon>
        <taxon>Mamiellophyceae</taxon>
        <taxon>Mamiellales</taxon>
        <taxon>Bathycoccaceae</taxon>
        <taxon>Bathycoccus</taxon>
    </lineage>
</organism>
<dbReference type="InterPro" id="IPR036915">
    <property type="entry name" value="Cyclin-like_sf"/>
</dbReference>
<evidence type="ECO:0000259" key="8">
    <source>
        <dbReference type="PROSITE" id="PS51134"/>
    </source>
</evidence>
<dbReference type="SMART" id="SM00385">
    <property type="entry name" value="CYCLIN"/>
    <property type="match status" value="1"/>
</dbReference>
<evidence type="ECO:0000256" key="6">
    <source>
        <dbReference type="PROSITE-ProRule" id="PRU00469"/>
    </source>
</evidence>
<keyword evidence="6" id="KW-0862">Zinc</keyword>
<dbReference type="GO" id="GO:0008270">
    <property type="term" value="F:zinc ion binding"/>
    <property type="evidence" value="ECO:0007669"/>
    <property type="project" value="UniProtKB-KW"/>
</dbReference>
<feature type="domain" description="TFIIB-type" evidence="8">
    <location>
        <begin position="14"/>
        <end position="46"/>
    </location>
</feature>
<dbReference type="GO" id="GO:0017025">
    <property type="term" value="F:TBP-class protein binding"/>
    <property type="evidence" value="ECO:0007669"/>
    <property type="project" value="InterPro"/>
</dbReference>
<dbReference type="Gene3D" id="1.10.472.10">
    <property type="entry name" value="Cyclin-like"/>
    <property type="match status" value="1"/>
</dbReference>
<keyword evidence="6" id="KW-0863">Zinc-finger</keyword>
<feature type="region of interest" description="Disordered" evidence="7">
    <location>
        <begin position="60"/>
        <end position="92"/>
    </location>
</feature>
<dbReference type="STRING" id="41875.K8F2N8"/>
<protein>
    <recommendedName>
        <fullName evidence="5">General transcription factor TFIIB</fullName>
    </recommendedName>
</protein>
<evidence type="ECO:0000256" key="3">
    <source>
        <dbReference type="ARBA" id="ARBA00023015"/>
    </source>
</evidence>
<dbReference type="OrthoDB" id="25790at2759"/>
<dbReference type="SUPFAM" id="SSF57783">
    <property type="entry name" value="Zinc beta-ribbon"/>
    <property type="match status" value="1"/>
</dbReference>
<feature type="region of interest" description="Disordered" evidence="7">
    <location>
        <begin position="344"/>
        <end position="396"/>
    </location>
</feature>
<gene>
    <name evidence="9" type="ordered locus">Bathy12g03850</name>
</gene>
<dbReference type="GO" id="GO:0070897">
    <property type="term" value="P:transcription preinitiation complex assembly"/>
    <property type="evidence" value="ECO:0007669"/>
    <property type="project" value="InterPro"/>
</dbReference>
<dbReference type="FunFam" id="1.10.472.170:FF:000001">
    <property type="entry name" value="Transcription initiation factor IIB"/>
    <property type="match status" value="1"/>
</dbReference>
<evidence type="ECO:0000256" key="4">
    <source>
        <dbReference type="ARBA" id="ARBA00023163"/>
    </source>
</evidence>
<dbReference type="SUPFAM" id="SSF47954">
    <property type="entry name" value="Cyclin-like"/>
    <property type="match status" value="2"/>
</dbReference>
<dbReference type="GeneID" id="19012660"/>
<dbReference type="PROSITE" id="PS51134">
    <property type="entry name" value="ZF_TFIIB"/>
    <property type="match status" value="1"/>
</dbReference>
<dbReference type="EMBL" id="FO082267">
    <property type="protein sequence ID" value="CCO19080.1"/>
    <property type="molecule type" value="Genomic_DNA"/>
</dbReference>
<keyword evidence="6" id="KW-0479">Metal-binding</keyword>
<evidence type="ECO:0000256" key="2">
    <source>
        <dbReference type="ARBA" id="ARBA00022737"/>
    </source>
</evidence>
<dbReference type="KEGG" id="bpg:Bathy12g03850"/>
<dbReference type="CDD" id="cd20551">
    <property type="entry name" value="CYCLIN_TFIIB_rpt1"/>
    <property type="match status" value="1"/>
</dbReference>
<dbReference type="InterPro" id="IPR013150">
    <property type="entry name" value="TFIIB_cyclin"/>
</dbReference>
<dbReference type="PRINTS" id="PR00685">
    <property type="entry name" value="TIFACTORIIB"/>
</dbReference>
<dbReference type="GO" id="GO:0097550">
    <property type="term" value="C:transcription preinitiation complex"/>
    <property type="evidence" value="ECO:0007669"/>
    <property type="project" value="TreeGrafter"/>
</dbReference>
<dbReference type="PANTHER" id="PTHR11618:SF13">
    <property type="entry name" value="TRANSCRIPTION INITIATION FACTOR IIB"/>
    <property type="match status" value="1"/>
</dbReference>
<feature type="compositionally biased region" description="Low complexity" evidence="7">
    <location>
        <begin position="385"/>
        <end position="396"/>
    </location>
</feature>
<feature type="compositionally biased region" description="Polar residues" evidence="7">
    <location>
        <begin position="73"/>
        <end position="92"/>
    </location>
</feature>
<evidence type="ECO:0000256" key="1">
    <source>
        <dbReference type="ARBA" id="ARBA00010857"/>
    </source>
</evidence>
<dbReference type="RefSeq" id="XP_007509965.1">
    <property type="nucleotide sequence ID" value="XM_007509903.1"/>
</dbReference>
<keyword evidence="10" id="KW-1185">Reference proteome</keyword>
<keyword evidence="4" id="KW-0804">Transcription</keyword>